<dbReference type="Gene3D" id="3.40.1580.10">
    <property type="entry name" value="SMI1/KNR4-like"/>
    <property type="match status" value="1"/>
</dbReference>
<proteinExistence type="predicted"/>
<dbReference type="Pfam" id="PF09346">
    <property type="entry name" value="SMI1_KNR4"/>
    <property type="match status" value="1"/>
</dbReference>
<reference evidence="2" key="2">
    <citation type="submission" date="2020-09" db="EMBL/GenBank/DDBJ databases">
        <authorList>
            <person name="Sun Q."/>
            <person name="Ohkuma M."/>
        </authorList>
    </citation>
    <scope>NUCLEOTIDE SEQUENCE</scope>
    <source>
        <strain evidence="2">JCM 5069</strain>
    </source>
</reference>
<evidence type="ECO:0000259" key="1">
    <source>
        <dbReference type="SMART" id="SM00860"/>
    </source>
</evidence>
<protein>
    <recommendedName>
        <fullName evidence="1">Knr4/Smi1-like domain-containing protein</fullName>
    </recommendedName>
</protein>
<dbReference type="AlphaFoldDB" id="A0A919L1U7"/>
<name>A0A919L1U7_9ACTN</name>
<dbReference type="InterPro" id="IPR008979">
    <property type="entry name" value="Galactose-bd-like_sf"/>
</dbReference>
<dbReference type="Pfam" id="PF17882">
    <property type="entry name" value="SBD"/>
    <property type="match status" value="3"/>
</dbReference>
<dbReference type="InterPro" id="IPR037883">
    <property type="entry name" value="Knr4/Smi1-like_sf"/>
</dbReference>
<dbReference type="SUPFAM" id="SSF160631">
    <property type="entry name" value="SMI1/KNR4-like"/>
    <property type="match status" value="1"/>
</dbReference>
<keyword evidence="3" id="KW-1185">Reference proteome</keyword>
<dbReference type="SUPFAM" id="SSF49785">
    <property type="entry name" value="Galactose-binding domain-like"/>
    <property type="match status" value="1"/>
</dbReference>
<sequence>MQPIYADFTATPAKLGNMTPSHEGGEQRDGHLALFADGFVELGFDLEAEDADGGATLCFTSWVPVDDEPWGYLQVAVLLNGETLFDAVIVSQNPTPSDMRLGVPADRLLPGRNTLRLHLLPDAPGTLMLHRITLDAAGEPGRSLRALTEAGAPPSVFTFDTRSRADDGTWRAGRPVLVHLDREGPVELGQLSWRNADGSEASVAFQSGMSEFYGHHRAADGGLAEYHGRLTSGRVFPTGTEGAVVHRFHTQEGYGGGWHASGGLRLLVEDGTGGATRITWRDQRQETGSIALRMPPPDAGRGEVTRLVTEVRADLENRPAGEIAENLLDGPEHGKWLAFGGRAVLLFSFDRRVTVRHYVLVSANDCPERDPREWSLEGSDDMRSWTVLDSRTGVFFTERHQPRGFTFLGGPAFRHLRVRISRTGGHEVQLAQVRFFEAASPALGFTGFYQRPGEGPIGYRGTAAETAADRAAGASSDAVQGAFTGLPMSPFVHRTASAATAPTAAVPALPAQPLTAAAAVVPAAAPAVPAAESAPAGPATDPRLTTVEGWRAFLAEYSADFLRVADENERFNITDEQAARGWLGFEGASEADIAALERRLGTALPPSYRAFLAASDGWHQLGSSMWEMRTAGEVDWFRDADEETCEVLGEEDDELAALVNRALLVSREGDAQYWLLDPGTVSPDGEWAACTWSSWGFLSEEYPSFAALVVEERELCEGLWGREGRPVRTEGADELLAEGRALALRGEAEAARAAFDRAVVRGSGVGLYLKAILSAFLDLRTAHHTLRSDVLSLPHVRDAVGAERMRAEAVPLFLRASEADPGARPEHYLPMVKDFLPETGTGSPDGAGAREYWLARRAAFAPPVRTGPEAFERCLAHARQHAAAGEHEAAWRAVRHALSHWDSADPHSIAPVVLLTDPAFRDVVTERRARLIALTPRGAGSAAVTGG</sequence>
<dbReference type="EMBL" id="BNCD01000009">
    <property type="protein sequence ID" value="GHH80289.1"/>
    <property type="molecule type" value="Genomic_DNA"/>
</dbReference>
<dbReference type="Proteomes" id="UP000603708">
    <property type="component" value="Unassembled WGS sequence"/>
</dbReference>
<dbReference type="InterPro" id="IPR018958">
    <property type="entry name" value="Knr4/Smi1-like_dom"/>
</dbReference>
<feature type="domain" description="Knr4/Smi1-like" evidence="1">
    <location>
        <begin position="587"/>
        <end position="711"/>
    </location>
</feature>
<reference evidence="2" key="1">
    <citation type="journal article" date="2014" name="Int. J. Syst. Evol. Microbiol.">
        <title>Complete genome sequence of Corynebacterium casei LMG S-19264T (=DSM 44701T), isolated from a smear-ripened cheese.</title>
        <authorList>
            <consortium name="US DOE Joint Genome Institute (JGI-PGF)"/>
            <person name="Walter F."/>
            <person name="Albersmeier A."/>
            <person name="Kalinowski J."/>
            <person name="Ruckert C."/>
        </authorList>
    </citation>
    <scope>NUCLEOTIDE SEQUENCE</scope>
    <source>
        <strain evidence="2">JCM 5069</strain>
    </source>
</reference>
<comment type="caution">
    <text evidence="2">The sequence shown here is derived from an EMBL/GenBank/DDBJ whole genome shotgun (WGS) entry which is preliminary data.</text>
</comment>
<gene>
    <name evidence="2" type="ORF">GCM10018793_35130</name>
</gene>
<dbReference type="Gene3D" id="2.60.120.260">
    <property type="entry name" value="Galactose-binding domain-like"/>
    <property type="match status" value="1"/>
</dbReference>
<dbReference type="SMART" id="SM00860">
    <property type="entry name" value="SMI1_KNR4"/>
    <property type="match status" value="1"/>
</dbReference>
<evidence type="ECO:0000313" key="2">
    <source>
        <dbReference type="EMBL" id="GHH80289.1"/>
    </source>
</evidence>
<accession>A0A919L1U7</accession>
<organism evidence="2 3">
    <name type="scientific">Streptomyces sulfonofaciens</name>
    <dbReference type="NCBI Taxonomy" id="68272"/>
    <lineage>
        <taxon>Bacteria</taxon>
        <taxon>Bacillati</taxon>
        <taxon>Actinomycetota</taxon>
        <taxon>Actinomycetes</taxon>
        <taxon>Kitasatosporales</taxon>
        <taxon>Streptomycetaceae</taxon>
        <taxon>Streptomyces</taxon>
    </lineage>
</organism>
<dbReference type="RefSeq" id="WP_189933018.1">
    <property type="nucleotide sequence ID" value="NZ_BNCD01000009.1"/>
</dbReference>
<dbReference type="InterPro" id="IPR040964">
    <property type="entry name" value="SBD"/>
</dbReference>
<evidence type="ECO:0000313" key="3">
    <source>
        <dbReference type="Proteomes" id="UP000603708"/>
    </source>
</evidence>